<dbReference type="EMBL" id="RJJU01000010">
    <property type="protein sequence ID" value="RUM11132.1"/>
    <property type="molecule type" value="Genomic_DNA"/>
</dbReference>
<proteinExistence type="predicted"/>
<reference evidence="1 2" key="1">
    <citation type="submission" date="2018-11" db="EMBL/GenBank/DDBJ databases">
        <authorList>
            <person name="Huo Y."/>
        </authorList>
    </citation>
    <scope>NUCLEOTIDE SEQUENCE [LARGE SCALE GENOMIC DNA]</scope>
    <source>
        <strain evidence="1 2">CCBAU 33202</strain>
    </source>
</reference>
<organism evidence="1 2">
    <name type="scientific">Rhizobium fabae</name>
    <dbReference type="NCBI Taxonomy" id="573179"/>
    <lineage>
        <taxon>Bacteria</taxon>
        <taxon>Pseudomonadati</taxon>
        <taxon>Pseudomonadota</taxon>
        <taxon>Alphaproteobacteria</taxon>
        <taxon>Hyphomicrobiales</taxon>
        <taxon>Rhizobiaceae</taxon>
        <taxon>Rhizobium/Agrobacterium group</taxon>
        <taxon>Rhizobium</taxon>
    </lineage>
</organism>
<protein>
    <submittedName>
        <fullName evidence="1">Uncharacterized protein</fullName>
    </submittedName>
</protein>
<comment type="caution">
    <text evidence="1">The sequence shown here is derived from an EMBL/GenBank/DDBJ whole genome shotgun (WGS) entry which is preliminary data.</text>
</comment>
<evidence type="ECO:0000313" key="2">
    <source>
        <dbReference type="Proteomes" id="UP000272004"/>
    </source>
</evidence>
<evidence type="ECO:0000313" key="1">
    <source>
        <dbReference type="EMBL" id="RUM11132.1"/>
    </source>
</evidence>
<keyword evidence="2" id="KW-1185">Reference proteome</keyword>
<accession>A0ABY0B696</accession>
<name>A0ABY0B696_9HYPH</name>
<sequence>MLSIKISLFAEEPGPGRRTGKVYGHANSLQRKVRQTGCGISDVPEPPVRMPFGCDTVAAIEAKLASDVAIIKQWREISVSTLRRIVADHRCCVSIEAVI</sequence>
<gene>
    <name evidence="1" type="ORF">EFB14_19890</name>
</gene>
<dbReference type="Proteomes" id="UP000272004">
    <property type="component" value="Unassembled WGS sequence"/>
</dbReference>